<keyword evidence="6" id="KW-0865">Zymogen</keyword>
<feature type="domain" description="Peptidase C1A papain C-terminal" evidence="10">
    <location>
        <begin position="113"/>
        <end position="325"/>
    </location>
</feature>
<dbReference type="SUPFAM" id="SSF54001">
    <property type="entry name" value="Cysteine proteinases"/>
    <property type="match status" value="1"/>
</dbReference>
<evidence type="ECO:0000313" key="13">
    <source>
        <dbReference type="Proteomes" id="UP000051952"/>
    </source>
</evidence>
<dbReference type="EMBL" id="CYKH01001403">
    <property type="protein sequence ID" value="CUG86907.1"/>
    <property type="molecule type" value="Genomic_DNA"/>
</dbReference>
<evidence type="ECO:0000259" key="10">
    <source>
        <dbReference type="SMART" id="SM00645"/>
    </source>
</evidence>
<organism evidence="12 13">
    <name type="scientific">Bodo saltans</name>
    <name type="common">Flagellated protozoan</name>
    <dbReference type="NCBI Taxonomy" id="75058"/>
    <lineage>
        <taxon>Eukaryota</taxon>
        <taxon>Discoba</taxon>
        <taxon>Euglenozoa</taxon>
        <taxon>Kinetoplastea</taxon>
        <taxon>Metakinetoplastina</taxon>
        <taxon>Eubodonida</taxon>
        <taxon>Bodonidae</taxon>
        <taxon>Bodo</taxon>
    </lineage>
</organism>
<dbReference type="Gene3D" id="3.90.70.10">
    <property type="entry name" value="Cysteine proteinases"/>
    <property type="match status" value="1"/>
</dbReference>
<evidence type="ECO:0000256" key="6">
    <source>
        <dbReference type="ARBA" id="ARBA00023145"/>
    </source>
</evidence>
<keyword evidence="13" id="KW-1185">Reference proteome</keyword>
<dbReference type="PROSITE" id="PS00639">
    <property type="entry name" value="THIOL_PROTEASE_HIS"/>
    <property type="match status" value="1"/>
</dbReference>
<dbReference type="InterPro" id="IPR000668">
    <property type="entry name" value="Peptidase_C1A_C"/>
</dbReference>
<dbReference type="Pfam" id="PF12131">
    <property type="entry name" value="DUF3586"/>
    <property type="match status" value="2"/>
</dbReference>
<dbReference type="GO" id="GO:0004197">
    <property type="term" value="F:cysteine-type endopeptidase activity"/>
    <property type="evidence" value="ECO:0007669"/>
    <property type="project" value="InterPro"/>
</dbReference>
<keyword evidence="2" id="KW-0645">Protease</keyword>
<keyword evidence="4" id="KW-0378">Hydrolase</keyword>
<feature type="chain" id="PRO_5018626707" evidence="9">
    <location>
        <begin position="18"/>
        <end position="549"/>
    </location>
</feature>
<dbReference type="FunFam" id="3.90.70.10:FF:000138">
    <property type="entry name" value="Cruzipain"/>
    <property type="match status" value="1"/>
</dbReference>
<dbReference type="InterPro" id="IPR021981">
    <property type="entry name" value="DUF3586"/>
</dbReference>
<dbReference type="InterPro" id="IPR039417">
    <property type="entry name" value="Peptidase_C1A_papain-like"/>
</dbReference>
<dbReference type="SMART" id="SM00848">
    <property type="entry name" value="Inhibitor_I29"/>
    <property type="match status" value="1"/>
</dbReference>
<protein>
    <submittedName>
        <fullName evidence="12">Cysteine peptidase, putative</fullName>
    </submittedName>
</protein>
<evidence type="ECO:0000313" key="12">
    <source>
        <dbReference type="EMBL" id="CUG86907.1"/>
    </source>
</evidence>
<dbReference type="VEuPathDB" id="TriTrypDB:BSAL_07310"/>
<dbReference type="PROSITE" id="PS00640">
    <property type="entry name" value="THIOL_PROTEASE_ASN"/>
    <property type="match status" value="1"/>
</dbReference>
<reference evidence="13" key="1">
    <citation type="submission" date="2015-09" db="EMBL/GenBank/DDBJ databases">
        <authorList>
            <consortium name="Pathogen Informatics"/>
        </authorList>
    </citation>
    <scope>NUCLEOTIDE SEQUENCE [LARGE SCALE GENOMIC DNA]</scope>
    <source>
        <strain evidence="13">Lake Konstanz</strain>
    </source>
</reference>
<dbReference type="OMA" id="WTTSKCL"/>
<dbReference type="Proteomes" id="UP000051952">
    <property type="component" value="Unassembled WGS sequence"/>
</dbReference>
<keyword evidence="3 9" id="KW-0732">Signal</keyword>
<dbReference type="Pfam" id="PF00112">
    <property type="entry name" value="Peptidase_C1"/>
    <property type="match status" value="1"/>
</dbReference>
<dbReference type="PRINTS" id="PR00705">
    <property type="entry name" value="PAPAIN"/>
</dbReference>
<evidence type="ECO:0000256" key="1">
    <source>
        <dbReference type="ARBA" id="ARBA00008455"/>
    </source>
</evidence>
<keyword evidence="8" id="KW-0325">Glycoprotein</keyword>
<evidence type="ECO:0000256" key="4">
    <source>
        <dbReference type="ARBA" id="ARBA00022801"/>
    </source>
</evidence>
<evidence type="ECO:0000256" key="5">
    <source>
        <dbReference type="ARBA" id="ARBA00022807"/>
    </source>
</evidence>
<gene>
    <name evidence="12" type="ORF">BSAL_07310</name>
</gene>
<feature type="signal peptide" evidence="9">
    <location>
        <begin position="1"/>
        <end position="17"/>
    </location>
</feature>
<dbReference type="InterPro" id="IPR025660">
    <property type="entry name" value="Pept_his_AS"/>
</dbReference>
<proteinExistence type="inferred from homology"/>
<keyword evidence="7" id="KW-1015">Disulfide bond</keyword>
<name>A0A0S4J628_BODSA</name>
<dbReference type="PROSITE" id="PS00139">
    <property type="entry name" value="THIOL_PROTEASE_CYS"/>
    <property type="match status" value="1"/>
</dbReference>
<accession>A0A0S4J628</accession>
<dbReference type="SMART" id="SM00645">
    <property type="entry name" value="Pept_C1"/>
    <property type="match status" value="1"/>
</dbReference>
<evidence type="ECO:0000256" key="9">
    <source>
        <dbReference type="SAM" id="SignalP"/>
    </source>
</evidence>
<evidence type="ECO:0000256" key="8">
    <source>
        <dbReference type="ARBA" id="ARBA00023180"/>
    </source>
</evidence>
<dbReference type="Gene3D" id="1.10.287.2250">
    <property type="match status" value="1"/>
</dbReference>
<dbReference type="InterPro" id="IPR013128">
    <property type="entry name" value="Peptidase_C1A"/>
</dbReference>
<dbReference type="CDD" id="cd02248">
    <property type="entry name" value="Peptidase_C1A"/>
    <property type="match status" value="1"/>
</dbReference>
<feature type="domain" description="Cathepsin propeptide inhibitor" evidence="11">
    <location>
        <begin position="25"/>
        <end position="81"/>
    </location>
</feature>
<keyword evidence="5" id="KW-0788">Thiol protease</keyword>
<sequence>MKRSLTVLAAIAMLATATPNYELMFKNFKLRHSRSYESAAVEAKRFNVFVENMKKAEKLMKVNPLATFGANEFADMSAAEFKIRHSGEKHFAARVAARKSVETPSADQVKAAAGQKIDWRTKGAVTAVKNQGQCGSCWSFSSTGSIEGQWFLAGNTLTSVSEQELVSCDTVDDACNGGLMDNAWGWLISAQAGKIVTEASYPYVSGGGNVPACSLSGTTVGSTINGHVDVATNEAAMGAWVYANGPMSVAVDATSWQSYTGGILTNCISSQIDHGVLVVGFDDTFSTPYWIIKNSWAASWGEEGYIRVQKGTDQCLITTVPCSSKVAKASPTPAPGPTPAPAPSDAWFTQRTCSNDKCTNCTNDVLPQNSCITGSGSSFKATCATDGLIVSSYSSSDCSGSFTQSVNPINQCSIVFQAQHAFQWIENVCAGKPAPPTPPPTTAAPAGGTFVQMQCSDAACSVGCSNYTFNLNVCIPLGGGGSAIATCNSQGLLLNEYSTSTCTGSSSPDQMPIDQCLQDAEGTYFENICNLAAKNAIKGSIVKKIAKRN</sequence>
<dbReference type="GO" id="GO:0006508">
    <property type="term" value="P:proteolysis"/>
    <property type="evidence" value="ECO:0007669"/>
    <property type="project" value="UniProtKB-KW"/>
</dbReference>
<dbReference type="AlphaFoldDB" id="A0A0S4J628"/>
<evidence type="ECO:0000256" key="7">
    <source>
        <dbReference type="ARBA" id="ARBA00023157"/>
    </source>
</evidence>
<evidence type="ECO:0000256" key="3">
    <source>
        <dbReference type="ARBA" id="ARBA00022729"/>
    </source>
</evidence>
<evidence type="ECO:0000259" key="11">
    <source>
        <dbReference type="SMART" id="SM00848"/>
    </source>
</evidence>
<dbReference type="InterPro" id="IPR013201">
    <property type="entry name" value="Prot_inhib_I29"/>
</dbReference>
<dbReference type="InterPro" id="IPR025661">
    <property type="entry name" value="Pept_asp_AS"/>
</dbReference>
<dbReference type="InterPro" id="IPR000169">
    <property type="entry name" value="Pept_cys_AS"/>
</dbReference>
<dbReference type="PANTHER" id="PTHR12411">
    <property type="entry name" value="CYSTEINE PROTEASE FAMILY C1-RELATED"/>
    <property type="match status" value="1"/>
</dbReference>
<evidence type="ECO:0000256" key="2">
    <source>
        <dbReference type="ARBA" id="ARBA00022670"/>
    </source>
</evidence>
<comment type="similarity">
    <text evidence="1">Belongs to the peptidase C1 family.</text>
</comment>
<dbReference type="InterPro" id="IPR038765">
    <property type="entry name" value="Papain-like_cys_pep_sf"/>
</dbReference>
<dbReference type="Pfam" id="PF08246">
    <property type="entry name" value="Inhibitor_I29"/>
    <property type="match status" value="1"/>
</dbReference>